<dbReference type="GO" id="GO:0000981">
    <property type="term" value="F:DNA-binding transcription factor activity, RNA polymerase II-specific"/>
    <property type="evidence" value="ECO:0007669"/>
    <property type="project" value="UniProtKB-ARBA"/>
</dbReference>
<keyword evidence="2" id="KW-0677">Repeat</keyword>
<evidence type="ECO:0000313" key="8">
    <source>
        <dbReference type="EMBL" id="EGS18187.1"/>
    </source>
</evidence>
<dbReference type="InterPro" id="IPR050329">
    <property type="entry name" value="GLI_C2H2-zinc-finger"/>
</dbReference>
<feature type="domain" description="C2H2-type" evidence="7">
    <location>
        <begin position="292"/>
        <end position="319"/>
    </location>
</feature>
<feature type="compositionally biased region" description="Low complexity" evidence="6">
    <location>
        <begin position="452"/>
        <end position="462"/>
    </location>
</feature>
<dbReference type="InterPro" id="IPR036236">
    <property type="entry name" value="Znf_C2H2_sf"/>
</dbReference>
<feature type="region of interest" description="Disordered" evidence="6">
    <location>
        <begin position="434"/>
        <end position="464"/>
    </location>
</feature>
<dbReference type="AlphaFoldDB" id="G0SE10"/>
<feature type="compositionally biased region" description="Polar residues" evidence="6">
    <location>
        <begin position="92"/>
        <end position="104"/>
    </location>
</feature>
<dbReference type="FunFam" id="3.30.160.60:FF:000110">
    <property type="entry name" value="Zinc finger protein-like"/>
    <property type="match status" value="1"/>
</dbReference>
<dbReference type="Gene3D" id="3.30.160.60">
    <property type="entry name" value="Classic Zinc Finger"/>
    <property type="match status" value="4"/>
</dbReference>
<feature type="domain" description="C2H2-type" evidence="7">
    <location>
        <begin position="262"/>
        <end position="291"/>
    </location>
</feature>
<organism evidence="9">
    <name type="scientific">Chaetomium thermophilum (strain DSM 1495 / CBS 144.50 / IMI 039719)</name>
    <name type="common">Thermochaetoides thermophila</name>
    <dbReference type="NCBI Taxonomy" id="759272"/>
    <lineage>
        <taxon>Eukaryota</taxon>
        <taxon>Fungi</taxon>
        <taxon>Dikarya</taxon>
        <taxon>Ascomycota</taxon>
        <taxon>Pezizomycotina</taxon>
        <taxon>Sordariomycetes</taxon>
        <taxon>Sordariomycetidae</taxon>
        <taxon>Sordariales</taxon>
        <taxon>Chaetomiaceae</taxon>
        <taxon>Thermochaetoides</taxon>
    </lineage>
</organism>
<evidence type="ECO:0000256" key="3">
    <source>
        <dbReference type="ARBA" id="ARBA00022771"/>
    </source>
</evidence>
<dbReference type="GeneID" id="18260240"/>
<feature type="compositionally biased region" description="Polar residues" evidence="6">
    <location>
        <begin position="1"/>
        <end position="25"/>
    </location>
</feature>
<evidence type="ECO:0000313" key="9">
    <source>
        <dbReference type="Proteomes" id="UP000008066"/>
    </source>
</evidence>
<dbReference type="STRING" id="759272.G0SE10"/>
<dbReference type="SMART" id="SM00355">
    <property type="entry name" value="ZnF_C2H2"/>
    <property type="match status" value="4"/>
</dbReference>
<feature type="region of interest" description="Disordered" evidence="6">
    <location>
        <begin position="1"/>
        <end position="29"/>
    </location>
</feature>
<dbReference type="Pfam" id="PF00096">
    <property type="entry name" value="zf-C2H2"/>
    <property type="match status" value="4"/>
</dbReference>
<dbReference type="OMA" id="NPESWAR"/>
<proteinExistence type="predicted"/>
<dbReference type="SUPFAM" id="SSF57667">
    <property type="entry name" value="beta-beta-alpha zinc fingers"/>
    <property type="match status" value="2"/>
</dbReference>
<gene>
    <name evidence="8" type="ORF">CTHT_0062020</name>
</gene>
<keyword evidence="9" id="KW-1185">Reference proteome</keyword>
<feature type="region of interest" description="Disordered" evidence="6">
    <location>
        <begin position="192"/>
        <end position="224"/>
    </location>
</feature>
<reference evidence="8 9" key="1">
    <citation type="journal article" date="2011" name="Cell">
        <title>Insight into structure and assembly of the nuclear pore complex by utilizing the genome of a eukaryotic thermophile.</title>
        <authorList>
            <person name="Amlacher S."/>
            <person name="Sarges P."/>
            <person name="Flemming D."/>
            <person name="van Noort V."/>
            <person name="Kunze R."/>
            <person name="Devos D.P."/>
            <person name="Arumugam M."/>
            <person name="Bork P."/>
            <person name="Hurt E."/>
        </authorList>
    </citation>
    <scope>NUCLEOTIDE SEQUENCE [LARGE SCALE GENOMIC DNA]</scope>
    <source>
        <strain evidence="9">DSM 1495 / CBS 144.50 / IMI 039719</strain>
    </source>
</reference>
<keyword evidence="4" id="KW-0862">Zinc</keyword>
<name>G0SE10_CHATD</name>
<feature type="domain" description="C2H2-type" evidence="7">
    <location>
        <begin position="232"/>
        <end position="261"/>
    </location>
</feature>
<feature type="compositionally biased region" description="Low complexity" evidence="6">
    <location>
        <begin position="144"/>
        <end position="157"/>
    </location>
</feature>
<evidence type="ECO:0000256" key="1">
    <source>
        <dbReference type="ARBA" id="ARBA00022723"/>
    </source>
</evidence>
<dbReference type="EMBL" id="GL988046">
    <property type="protein sequence ID" value="EGS18187.1"/>
    <property type="molecule type" value="Genomic_DNA"/>
</dbReference>
<dbReference type="GO" id="GO:0000978">
    <property type="term" value="F:RNA polymerase II cis-regulatory region sequence-specific DNA binding"/>
    <property type="evidence" value="ECO:0007669"/>
    <property type="project" value="TreeGrafter"/>
</dbReference>
<dbReference type="eggNOG" id="KOG1721">
    <property type="taxonomic scope" value="Eukaryota"/>
</dbReference>
<dbReference type="PROSITE" id="PS00028">
    <property type="entry name" value="ZINC_FINGER_C2H2_1"/>
    <property type="match status" value="4"/>
</dbReference>
<keyword evidence="1" id="KW-0479">Metal-binding</keyword>
<sequence>MAITFQSNTSTDGWARWPQQSQQPHANPDQYPFLETGMMSFECQSGSPTTPIQRTNFAQPFITNAFRHHQLSPPASPPYQGPVAYNEPVPLTPQTLPDSSSSFRAQPRPEPLTQPRRQDRWEVMTPVERSRSPSVTVEERRPSPDSSSASSPTSTTSKEITPNVRVGGAPVYETRTAVDDLMKVLQTRVKTAKLTEKSRKEQQQQANGSSEEGQKDSQQGAAAAGKARKKRFACDIPGCTKTFAQRNNLETHRRAHTGESPYVCPIPDCGKRFTQGVNLRSHVSRHLGQRPYECPRCGKAFPQRSNVKSHMKIHEPRVKLICRLDNCGKAFTVKGNLKTHQNRFHLETILSLKEKFASIEDFDALPEEEKEFIEYFMTLHNNANKGIKGRGKNRKVKRLQLDQPLTSSQIQAHQQTSQPPMLHQVLTTAALTPVTTPASSPIEGPSPHHHQSIPQPHPFSSPVAMVAPNSAAHHHGLPQIPTPIYHDPYGNEPRAEGYFVLPSQPHTVMGIPQTRHPGGEWPAPYGV</sequence>
<feature type="compositionally biased region" description="Basic and acidic residues" evidence="6">
    <location>
        <begin position="193"/>
        <end position="202"/>
    </location>
</feature>
<protein>
    <submittedName>
        <fullName evidence="8">Finger protein AZF1-like protein</fullName>
    </submittedName>
</protein>
<dbReference type="Proteomes" id="UP000008066">
    <property type="component" value="Unassembled WGS sequence"/>
</dbReference>
<feature type="domain" description="C2H2-type" evidence="7">
    <location>
        <begin position="320"/>
        <end position="345"/>
    </location>
</feature>
<accession>G0SE10</accession>
<dbReference type="InterPro" id="IPR013087">
    <property type="entry name" value="Znf_C2H2_type"/>
</dbReference>
<dbReference type="OrthoDB" id="427030at2759"/>
<feature type="compositionally biased region" description="Polar residues" evidence="6">
    <location>
        <begin position="203"/>
        <end position="219"/>
    </location>
</feature>
<keyword evidence="3 5" id="KW-0863">Zinc-finger</keyword>
<dbReference type="GO" id="GO:0008270">
    <property type="term" value="F:zinc ion binding"/>
    <property type="evidence" value="ECO:0007669"/>
    <property type="project" value="UniProtKB-KW"/>
</dbReference>
<evidence type="ECO:0000256" key="4">
    <source>
        <dbReference type="ARBA" id="ARBA00022833"/>
    </source>
</evidence>
<dbReference type="HOGENOM" id="CLU_028814_2_0_1"/>
<dbReference type="PANTHER" id="PTHR19818">
    <property type="entry name" value="ZINC FINGER PROTEIN ZIC AND GLI"/>
    <property type="match status" value="1"/>
</dbReference>
<evidence type="ECO:0000256" key="2">
    <source>
        <dbReference type="ARBA" id="ARBA00022737"/>
    </source>
</evidence>
<dbReference type="GO" id="GO:0045944">
    <property type="term" value="P:positive regulation of transcription by RNA polymerase II"/>
    <property type="evidence" value="ECO:0007669"/>
    <property type="project" value="UniProtKB-ARBA"/>
</dbReference>
<feature type="region of interest" description="Disordered" evidence="6">
    <location>
        <begin position="68"/>
        <end position="168"/>
    </location>
</feature>
<dbReference type="RefSeq" id="XP_006696518.1">
    <property type="nucleotide sequence ID" value="XM_006696455.1"/>
</dbReference>
<dbReference type="PANTHER" id="PTHR19818:SF139">
    <property type="entry name" value="PAIR-RULE PROTEIN ODD-PAIRED"/>
    <property type="match status" value="1"/>
</dbReference>
<dbReference type="PROSITE" id="PS50157">
    <property type="entry name" value="ZINC_FINGER_C2H2_2"/>
    <property type="match status" value="4"/>
</dbReference>
<dbReference type="FunFam" id="3.30.160.60:FF:000072">
    <property type="entry name" value="zinc finger protein 143 isoform X1"/>
    <property type="match status" value="1"/>
</dbReference>
<dbReference type="KEGG" id="cthr:CTHT_0062020"/>
<evidence type="ECO:0000256" key="5">
    <source>
        <dbReference type="PROSITE-ProRule" id="PRU00042"/>
    </source>
</evidence>
<evidence type="ECO:0000259" key="7">
    <source>
        <dbReference type="PROSITE" id="PS50157"/>
    </source>
</evidence>
<dbReference type="GO" id="GO:0005634">
    <property type="term" value="C:nucleus"/>
    <property type="evidence" value="ECO:0007669"/>
    <property type="project" value="TreeGrafter"/>
</dbReference>
<evidence type="ECO:0000256" key="6">
    <source>
        <dbReference type="SAM" id="MobiDB-lite"/>
    </source>
</evidence>